<evidence type="ECO:0000256" key="2">
    <source>
        <dbReference type="SAM" id="SignalP"/>
    </source>
</evidence>
<feature type="chain" id="PRO_5019863231" evidence="2">
    <location>
        <begin position="23"/>
        <end position="91"/>
    </location>
</feature>
<dbReference type="AlphaFoldDB" id="A0A494XJF7"/>
<gene>
    <name evidence="3" type="ORF">D7S86_22310</name>
</gene>
<evidence type="ECO:0000256" key="1">
    <source>
        <dbReference type="SAM" id="MobiDB-lite"/>
    </source>
</evidence>
<dbReference type="EMBL" id="RBZU01000012">
    <property type="protein sequence ID" value="RKP47703.1"/>
    <property type="molecule type" value="Genomic_DNA"/>
</dbReference>
<protein>
    <submittedName>
        <fullName evidence="3">DUF4148 domain-containing protein</fullName>
    </submittedName>
</protein>
<reference evidence="3 4" key="1">
    <citation type="submission" date="2018-10" db="EMBL/GenBank/DDBJ databases">
        <title>Robbsia sp. DHC34, isolated from soil.</title>
        <authorList>
            <person name="Gao Z.-H."/>
            <person name="Qiu L.-H."/>
        </authorList>
    </citation>
    <scope>NUCLEOTIDE SEQUENCE [LARGE SCALE GENOMIC DNA]</scope>
    <source>
        <strain evidence="3 4">DHC34</strain>
    </source>
</reference>
<name>A0A494XJF7_9BURK</name>
<feature type="region of interest" description="Disordered" evidence="1">
    <location>
        <begin position="72"/>
        <end position="91"/>
    </location>
</feature>
<dbReference type="Proteomes" id="UP000270342">
    <property type="component" value="Unassembled WGS sequence"/>
</dbReference>
<accession>A0A494XJF7</accession>
<keyword evidence="4" id="KW-1185">Reference proteome</keyword>
<dbReference type="RefSeq" id="WP_121089486.1">
    <property type="nucleotide sequence ID" value="NZ_RBZU01000012.1"/>
</dbReference>
<organism evidence="3 4">
    <name type="scientific">Pararobbsia silviterrae</name>
    <dbReference type="NCBI Taxonomy" id="1792498"/>
    <lineage>
        <taxon>Bacteria</taxon>
        <taxon>Pseudomonadati</taxon>
        <taxon>Pseudomonadota</taxon>
        <taxon>Betaproteobacteria</taxon>
        <taxon>Burkholderiales</taxon>
        <taxon>Burkholderiaceae</taxon>
        <taxon>Pararobbsia</taxon>
    </lineage>
</organism>
<evidence type="ECO:0000313" key="3">
    <source>
        <dbReference type="EMBL" id="RKP47703.1"/>
    </source>
</evidence>
<dbReference type="OrthoDB" id="9021950at2"/>
<evidence type="ECO:0000313" key="4">
    <source>
        <dbReference type="Proteomes" id="UP000270342"/>
    </source>
</evidence>
<proteinExistence type="predicted"/>
<feature type="signal peptide" evidence="2">
    <location>
        <begin position="1"/>
        <end position="22"/>
    </location>
</feature>
<keyword evidence="2" id="KW-0732">Signal</keyword>
<dbReference type="Pfam" id="PF13663">
    <property type="entry name" value="DUF4148"/>
    <property type="match status" value="1"/>
</dbReference>
<sequence>MKKLAIAAVSVALATLAGSAFADTTSGLTRAQVRADLVNAQREGMIPSTDTQYPPTAQEIAQNKALYQAQFGKSAEPQRWATGTPAQNTQG</sequence>
<comment type="caution">
    <text evidence="3">The sequence shown here is derived from an EMBL/GenBank/DDBJ whole genome shotgun (WGS) entry which is preliminary data.</text>
</comment>
<dbReference type="InterPro" id="IPR025421">
    <property type="entry name" value="DUF4148"/>
</dbReference>